<dbReference type="SUPFAM" id="SSF56042">
    <property type="entry name" value="PurM C-terminal domain-like"/>
    <property type="match status" value="1"/>
</dbReference>
<dbReference type="OrthoDB" id="9802811at2"/>
<dbReference type="InterPro" id="IPR036921">
    <property type="entry name" value="PurM-like_N_sf"/>
</dbReference>
<feature type="binding site" evidence="2">
    <location>
        <position position="116"/>
    </location>
    <ligand>
        <name>Mg(2+)</name>
        <dbReference type="ChEBI" id="CHEBI:18420"/>
        <label>1</label>
    </ligand>
</feature>
<feature type="binding site" evidence="2">
    <location>
        <position position="41"/>
    </location>
    <ligand>
        <name>Mg(2+)</name>
        <dbReference type="ChEBI" id="CHEBI:18420"/>
        <label>1</label>
    </ligand>
</feature>
<comment type="caution">
    <text evidence="2">Lacks conserved residue(s) required for the propagation of feature annotation.</text>
</comment>
<feature type="binding site" evidence="2">
    <location>
        <position position="69"/>
    </location>
    <ligand>
        <name>Mg(2+)</name>
        <dbReference type="ChEBI" id="CHEBI:18420"/>
        <label>4</label>
    </ligand>
</feature>
<comment type="miscellaneous">
    <text evidence="2">Reaction mechanism of ThiL seems to utilize a direct, inline transfer of the gamma-phosphate of ATP to TMP rather than a phosphorylated enzyme intermediate.</text>
</comment>
<dbReference type="InterPro" id="IPR016188">
    <property type="entry name" value="PurM-like_N"/>
</dbReference>
<keyword evidence="2" id="KW-0547">Nucleotide-binding</keyword>
<comment type="similarity">
    <text evidence="2">Belongs to the thiamine-monophosphate kinase family.</text>
</comment>
<sequence length="306" mass="32164">MHEFELIERFFAPLACRNVSVPLGDDAAVIECSGSMAVCTDTLVAGRHFLPDAPAEAVAWKALAVNVSDLLAMNATPRHYTLALTLPQADDAWLAGFVRGLDEAQHAFGCCLLGGDTTGGQTLTVTITALGELRGVPWRRAGAQPRDALMLTGPVGAAALGLKQLLGEVCLNEEMVAAQLKPRLPLDAWQALADYPVHAAIDISDGLVQDAGHMAAASGVGLRLYVEKIPMQKGVADWCARQHDWSLPLAGGEDYQLLLSVAAQTAARIEAAGLAVPIGEVIEGEGVSVLHHGQPVSLANGGFQHF</sequence>
<dbReference type="GO" id="GO:0000287">
    <property type="term" value="F:magnesium ion binding"/>
    <property type="evidence" value="ECO:0007669"/>
    <property type="project" value="UniProtKB-UniRule"/>
</dbReference>
<dbReference type="PIRSF" id="PIRSF005303">
    <property type="entry name" value="Thiam_monoph_kin"/>
    <property type="match status" value="1"/>
</dbReference>
<proteinExistence type="inferred from homology"/>
<keyword evidence="2" id="KW-0808">Transferase</keyword>
<feature type="binding site" evidence="2">
    <location>
        <position position="69"/>
    </location>
    <ligand>
        <name>Mg(2+)</name>
        <dbReference type="ChEBI" id="CHEBI:18420"/>
        <label>2</label>
    </ligand>
</feature>
<feature type="binding site" evidence="2">
    <location>
        <position position="202"/>
    </location>
    <ligand>
        <name>Mg(2+)</name>
        <dbReference type="ChEBI" id="CHEBI:18420"/>
        <label>3</label>
    </ligand>
</feature>
<evidence type="ECO:0000259" key="4">
    <source>
        <dbReference type="Pfam" id="PF02769"/>
    </source>
</evidence>
<dbReference type="Pfam" id="PF02769">
    <property type="entry name" value="AIRS_C"/>
    <property type="match status" value="1"/>
</dbReference>
<dbReference type="Gene3D" id="3.30.1330.10">
    <property type="entry name" value="PurM-like, N-terminal domain"/>
    <property type="match status" value="1"/>
</dbReference>
<feature type="binding site" evidence="2">
    <location>
        <position position="204"/>
    </location>
    <ligand>
        <name>ATP</name>
        <dbReference type="ChEBI" id="CHEBI:30616"/>
    </ligand>
</feature>
<feature type="domain" description="PurM-like N-terminal" evidence="3">
    <location>
        <begin position="24"/>
        <end position="132"/>
    </location>
</feature>
<reference evidence="5 6" key="1">
    <citation type="submission" date="2016-11" db="EMBL/GenBank/DDBJ databases">
        <authorList>
            <person name="Jaros S."/>
            <person name="Januszkiewicz K."/>
            <person name="Wedrychowicz H."/>
        </authorList>
    </citation>
    <scope>NUCLEOTIDE SEQUENCE [LARGE SCALE GENOMIC DNA]</scope>
    <source>
        <strain evidence="5 6">DSM 17737</strain>
    </source>
</reference>
<dbReference type="Pfam" id="PF00586">
    <property type="entry name" value="AIRS"/>
    <property type="match status" value="1"/>
</dbReference>
<gene>
    <name evidence="2" type="primary">thiL</name>
    <name evidence="5" type="ORF">SAMN05443662_0556</name>
</gene>
<feature type="binding site" evidence="2">
    <location>
        <position position="26"/>
    </location>
    <ligand>
        <name>Mg(2+)</name>
        <dbReference type="ChEBI" id="CHEBI:18420"/>
        <label>3</label>
    </ligand>
</feature>
<feature type="binding site" evidence="2">
    <location>
        <begin position="115"/>
        <end position="116"/>
    </location>
    <ligand>
        <name>ATP</name>
        <dbReference type="ChEBI" id="CHEBI:30616"/>
    </ligand>
</feature>
<accession>A0A1N6E2Q6</accession>
<dbReference type="SUPFAM" id="SSF55326">
    <property type="entry name" value="PurM N-terminal domain-like"/>
    <property type="match status" value="1"/>
</dbReference>
<evidence type="ECO:0000256" key="1">
    <source>
        <dbReference type="ARBA" id="ARBA00022977"/>
    </source>
</evidence>
<feature type="domain" description="PurM-like C-terminal" evidence="4">
    <location>
        <begin position="147"/>
        <end position="289"/>
    </location>
</feature>
<dbReference type="GO" id="GO:0009229">
    <property type="term" value="P:thiamine diphosphate biosynthetic process"/>
    <property type="evidence" value="ECO:0007669"/>
    <property type="project" value="UniProtKB-UniRule"/>
</dbReference>
<dbReference type="AlphaFoldDB" id="A0A1N6E2Q6"/>
<feature type="binding site" evidence="2">
    <location>
        <position position="253"/>
    </location>
    <ligand>
        <name>substrate</name>
    </ligand>
</feature>
<feature type="binding site" evidence="2">
    <location>
        <position position="26"/>
    </location>
    <ligand>
        <name>Mg(2+)</name>
        <dbReference type="ChEBI" id="CHEBI:18420"/>
        <label>4</label>
    </ligand>
</feature>
<evidence type="ECO:0000259" key="3">
    <source>
        <dbReference type="Pfam" id="PF00586"/>
    </source>
</evidence>
<dbReference type="Proteomes" id="UP000198461">
    <property type="component" value="Unassembled WGS sequence"/>
</dbReference>
<dbReference type="Gene3D" id="3.90.650.10">
    <property type="entry name" value="PurM-like C-terminal domain"/>
    <property type="match status" value="1"/>
</dbReference>
<keyword evidence="1 2" id="KW-0784">Thiamine biosynthesis</keyword>
<organism evidence="5 6">
    <name type="scientific">Sulfurivirga caldicuralii</name>
    <dbReference type="NCBI Taxonomy" id="364032"/>
    <lineage>
        <taxon>Bacteria</taxon>
        <taxon>Pseudomonadati</taxon>
        <taxon>Pseudomonadota</taxon>
        <taxon>Gammaproteobacteria</taxon>
        <taxon>Thiotrichales</taxon>
        <taxon>Piscirickettsiaceae</taxon>
        <taxon>Sulfurivirga</taxon>
    </lineage>
</organism>
<name>A0A1N6E2Q6_9GAMM</name>
<keyword evidence="2" id="KW-0067">ATP-binding</keyword>
<comment type="function">
    <text evidence="2">Catalyzes the ATP-dependent phosphorylation of thiamine-monophosphate (TMP) to form thiamine-pyrophosphate (TPP), the active form of vitamin B1.</text>
</comment>
<dbReference type="InterPro" id="IPR006283">
    <property type="entry name" value="ThiL-like"/>
</dbReference>
<keyword evidence="2" id="KW-0479">Metal-binding</keyword>
<protein>
    <recommendedName>
        <fullName evidence="2">Thiamine-monophosphate kinase</fullName>
        <shortName evidence="2">TMP kinase</shortName>
        <shortName evidence="2">Thiamine-phosphate kinase</shortName>
        <ecNumber evidence="2">2.7.4.16</ecNumber>
    </recommendedName>
</protein>
<feature type="binding site" evidence="2">
    <location>
        <position position="48"/>
    </location>
    <ligand>
        <name>substrate</name>
    </ligand>
</feature>
<comment type="pathway">
    <text evidence="2">Cofactor biosynthesis; thiamine diphosphate biosynthesis; thiamine diphosphate from thiamine phosphate: step 1/1.</text>
</comment>
<feature type="binding site" evidence="2">
    <location>
        <position position="41"/>
    </location>
    <ligand>
        <name>Mg(2+)</name>
        <dbReference type="ChEBI" id="CHEBI:18420"/>
        <label>2</label>
    </ligand>
</feature>
<dbReference type="InterPro" id="IPR036676">
    <property type="entry name" value="PurM-like_C_sf"/>
</dbReference>
<keyword evidence="6" id="KW-1185">Reference proteome</keyword>
<dbReference type="NCBIfam" id="TIGR01379">
    <property type="entry name" value="thiL"/>
    <property type="match status" value="1"/>
</dbReference>
<feature type="binding site" evidence="2">
    <location>
        <position position="40"/>
    </location>
    <ligand>
        <name>Mg(2+)</name>
        <dbReference type="ChEBI" id="CHEBI:18420"/>
        <label>1</label>
    </ligand>
</feature>
<dbReference type="HAMAP" id="MF_02128">
    <property type="entry name" value="TMP_kinase"/>
    <property type="match status" value="1"/>
</dbReference>
<dbReference type="GO" id="GO:0005524">
    <property type="term" value="F:ATP binding"/>
    <property type="evidence" value="ECO:0007669"/>
    <property type="project" value="UniProtKB-UniRule"/>
</dbReference>
<evidence type="ECO:0000256" key="2">
    <source>
        <dbReference type="HAMAP-Rule" id="MF_02128"/>
    </source>
</evidence>
<dbReference type="CDD" id="cd02194">
    <property type="entry name" value="ThiL"/>
    <property type="match status" value="1"/>
</dbReference>
<comment type="catalytic activity">
    <reaction evidence="2">
        <text>thiamine phosphate + ATP = thiamine diphosphate + ADP</text>
        <dbReference type="Rhea" id="RHEA:15913"/>
        <dbReference type="ChEBI" id="CHEBI:30616"/>
        <dbReference type="ChEBI" id="CHEBI:37575"/>
        <dbReference type="ChEBI" id="CHEBI:58937"/>
        <dbReference type="ChEBI" id="CHEBI:456216"/>
        <dbReference type="EC" id="2.7.4.16"/>
    </reaction>
</comment>
<dbReference type="RefSeq" id="WP_074200850.1">
    <property type="nucleotide sequence ID" value="NZ_FSRE01000001.1"/>
</dbReference>
<dbReference type="PANTHER" id="PTHR30270">
    <property type="entry name" value="THIAMINE-MONOPHOSPHATE KINASE"/>
    <property type="match status" value="1"/>
</dbReference>
<dbReference type="InterPro" id="IPR010918">
    <property type="entry name" value="PurM-like_C_dom"/>
</dbReference>
<dbReference type="EMBL" id="FSRE01000001">
    <property type="protein sequence ID" value="SIN77263.1"/>
    <property type="molecule type" value="Genomic_DNA"/>
</dbReference>
<dbReference type="PANTHER" id="PTHR30270:SF0">
    <property type="entry name" value="THIAMINE-MONOPHOSPHATE KINASE"/>
    <property type="match status" value="1"/>
</dbReference>
<dbReference type="STRING" id="364032.SAMN05443662_0556"/>
<feature type="binding site" evidence="2">
    <location>
        <position position="205"/>
    </location>
    <ligand>
        <name>Mg(2+)</name>
        <dbReference type="ChEBI" id="CHEBI:18420"/>
        <label>5</label>
    </ligand>
</feature>
<dbReference type="GO" id="GO:0009030">
    <property type="term" value="F:thiamine-phosphate kinase activity"/>
    <property type="evidence" value="ECO:0007669"/>
    <property type="project" value="UniProtKB-UniRule"/>
</dbReference>
<dbReference type="UniPathway" id="UPA00060">
    <property type="reaction ID" value="UER00142"/>
</dbReference>
<evidence type="ECO:0000313" key="5">
    <source>
        <dbReference type="EMBL" id="SIN77263.1"/>
    </source>
</evidence>
<feature type="binding site" evidence="2">
    <location>
        <position position="303"/>
    </location>
    <ligand>
        <name>substrate</name>
    </ligand>
</feature>
<keyword evidence="2 5" id="KW-0418">Kinase</keyword>
<feature type="binding site" evidence="2">
    <location>
        <position position="140"/>
    </location>
    <ligand>
        <name>ATP</name>
        <dbReference type="ChEBI" id="CHEBI:30616"/>
    </ligand>
</feature>
<feature type="binding site" evidence="2">
    <location>
        <position position="69"/>
    </location>
    <ligand>
        <name>Mg(2+)</name>
        <dbReference type="ChEBI" id="CHEBI:18420"/>
        <label>3</label>
    </ligand>
</feature>
<keyword evidence="2" id="KW-0460">Magnesium</keyword>
<dbReference type="GO" id="GO:0009228">
    <property type="term" value="P:thiamine biosynthetic process"/>
    <property type="evidence" value="ECO:0007669"/>
    <property type="project" value="UniProtKB-KW"/>
</dbReference>
<dbReference type="EC" id="2.7.4.16" evidence="2"/>
<evidence type="ECO:0000313" key="6">
    <source>
        <dbReference type="Proteomes" id="UP000198461"/>
    </source>
</evidence>